<gene>
    <name evidence="1" type="ORF">KIL84_003835</name>
</gene>
<accession>A0A9D3WUL5</accession>
<evidence type="ECO:0000313" key="2">
    <source>
        <dbReference type="Proteomes" id="UP000827986"/>
    </source>
</evidence>
<proteinExistence type="predicted"/>
<evidence type="ECO:0000313" key="1">
    <source>
        <dbReference type="EMBL" id="KAH1168352.1"/>
    </source>
</evidence>
<comment type="caution">
    <text evidence="1">The sequence shown here is derived from an EMBL/GenBank/DDBJ whole genome shotgun (WGS) entry which is preliminary data.</text>
</comment>
<keyword evidence="2" id="KW-1185">Reference proteome</keyword>
<reference evidence="1" key="1">
    <citation type="submission" date="2021-09" db="EMBL/GenBank/DDBJ databases">
        <title>The genome of Mauremys mutica provides insights into the evolution of semi-aquatic lifestyle.</title>
        <authorList>
            <person name="Gong S."/>
            <person name="Gao Y."/>
        </authorList>
    </citation>
    <scope>NUCLEOTIDE SEQUENCE</scope>
    <source>
        <strain evidence="1">MM-2020</strain>
        <tissue evidence="1">Muscle</tissue>
    </source>
</reference>
<organism evidence="1 2">
    <name type="scientific">Mauremys mutica</name>
    <name type="common">yellowpond turtle</name>
    <dbReference type="NCBI Taxonomy" id="74926"/>
    <lineage>
        <taxon>Eukaryota</taxon>
        <taxon>Metazoa</taxon>
        <taxon>Chordata</taxon>
        <taxon>Craniata</taxon>
        <taxon>Vertebrata</taxon>
        <taxon>Euteleostomi</taxon>
        <taxon>Archelosauria</taxon>
        <taxon>Testudinata</taxon>
        <taxon>Testudines</taxon>
        <taxon>Cryptodira</taxon>
        <taxon>Durocryptodira</taxon>
        <taxon>Testudinoidea</taxon>
        <taxon>Geoemydidae</taxon>
        <taxon>Geoemydinae</taxon>
        <taxon>Mauremys</taxon>
    </lineage>
</organism>
<dbReference type="Proteomes" id="UP000827986">
    <property type="component" value="Unassembled WGS sequence"/>
</dbReference>
<protein>
    <submittedName>
        <fullName evidence="1">Uncharacterized protein</fullName>
    </submittedName>
</protein>
<name>A0A9D3WUL5_9SAUR</name>
<dbReference type="EMBL" id="JAHDVG010000486">
    <property type="protein sequence ID" value="KAH1168352.1"/>
    <property type="molecule type" value="Genomic_DNA"/>
</dbReference>
<sequence length="108" mass="11875">MVIAEGNRGPAKWWKGKWGSWGAAAQKTLVGGSMGDLGLGHAELALSRGIMVSEGGQEGHRATSMEVECRDWRTHNNLAMNEDRELHGVSAPEVDGRVAHRELGREWW</sequence>
<dbReference type="AlphaFoldDB" id="A0A9D3WUL5"/>